<dbReference type="Proteomes" id="UP000811255">
    <property type="component" value="Unassembled WGS sequence"/>
</dbReference>
<keyword evidence="3" id="KW-1185">Reference proteome</keyword>
<evidence type="ECO:0000256" key="1">
    <source>
        <dbReference type="SAM" id="SignalP"/>
    </source>
</evidence>
<protein>
    <submittedName>
        <fullName evidence="2">DUF2501 domain-containing protein</fullName>
    </submittedName>
</protein>
<feature type="chain" id="PRO_5046347265" evidence="1">
    <location>
        <begin position="21"/>
        <end position="128"/>
    </location>
</feature>
<dbReference type="InterPro" id="IPR019637">
    <property type="entry name" value="DUF2501"/>
</dbReference>
<keyword evidence="1" id="KW-0732">Signal</keyword>
<name>A0ABS5W4V2_9SPHN</name>
<sequence>MLLRLVLPICLAVATGSASAQTIPKLPGGASSMLGGGLPNLSSVGIPNAAGVLKYCVQNKLLSATGADNVLGGLMKTPGIESKPEYSAGAAGNILTGQGGSPFSLDSIPAELKKLACDMMLKQGASLL</sequence>
<feature type="signal peptide" evidence="1">
    <location>
        <begin position="1"/>
        <end position="20"/>
    </location>
</feature>
<gene>
    <name evidence="2" type="ORF">KK137_09265</name>
</gene>
<comment type="caution">
    <text evidence="2">The sequence shown here is derived from an EMBL/GenBank/DDBJ whole genome shotgun (WGS) entry which is preliminary data.</text>
</comment>
<dbReference type="EMBL" id="JAHFVK010000002">
    <property type="protein sequence ID" value="MBT2134521.1"/>
    <property type="molecule type" value="Genomic_DNA"/>
</dbReference>
<evidence type="ECO:0000313" key="2">
    <source>
        <dbReference type="EMBL" id="MBT2134521.1"/>
    </source>
</evidence>
<reference evidence="2 3" key="1">
    <citation type="submission" date="2021-05" db="EMBL/GenBank/DDBJ databases">
        <title>Croceibacterium sp. LX-88 genome sequence.</title>
        <authorList>
            <person name="Luo X."/>
        </authorList>
    </citation>
    <scope>NUCLEOTIDE SEQUENCE [LARGE SCALE GENOMIC DNA]</scope>
    <source>
        <strain evidence="2 3">LX-88</strain>
    </source>
</reference>
<proteinExistence type="predicted"/>
<dbReference type="Pfam" id="PF10696">
    <property type="entry name" value="DUF2501"/>
    <property type="match status" value="1"/>
</dbReference>
<evidence type="ECO:0000313" key="3">
    <source>
        <dbReference type="Proteomes" id="UP000811255"/>
    </source>
</evidence>
<organism evidence="2 3">
    <name type="scientific">Croceibacterium selenioxidans</name>
    <dbReference type="NCBI Taxonomy" id="2838833"/>
    <lineage>
        <taxon>Bacteria</taxon>
        <taxon>Pseudomonadati</taxon>
        <taxon>Pseudomonadota</taxon>
        <taxon>Alphaproteobacteria</taxon>
        <taxon>Sphingomonadales</taxon>
        <taxon>Erythrobacteraceae</taxon>
        <taxon>Croceibacterium</taxon>
    </lineage>
</organism>
<accession>A0ABS5W4V2</accession>
<dbReference type="RefSeq" id="WP_214536161.1">
    <property type="nucleotide sequence ID" value="NZ_JAHFVK010000002.1"/>
</dbReference>